<dbReference type="AlphaFoldDB" id="A0A5J5F9F6"/>
<evidence type="ECO:0000256" key="4">
    <source>
        <dbReference type="ARBA" id="ARBA00022989"/>
    </source>
</evidence>
<comment type="similarity">
    <text evidence="2">Belongs to the UPF0220 family.</text>
</comment>
<dbReference type="InterPro" id="IPR007919">
    <property type="entry name" value="UPF0220"/>
</dbReference>
<evidence type="ECO:0000313" key="8">
    <source>
        <dbReference type="Proteomes" id="UP000326924"/>
    </source>
</evidence>
<dbReference type="GO" id="GO:0016020">
    <property type="term" value="C:membrane"/>
    <property type="evidence" value="ECO:0007669"/>
    <property type="project" value="UniProtKB-SubCell"/>
</dbReference>
<dbReference type="InParanoid" id="A0A5J5F9F6"/>
<proteinExistence type="inferred from homology"/>
<feature type="transmembrane region" description="Helical" evidence="6">
    <location>
        <begin position="97"/>
        <end position="121"/>
    </location>
</feature>
<evidence type="ECO:0000256" key="5">
    <source>
        <dbReference type="ARBA" id="ARBA00023136"/>
    </source>
</evidence>
<evidence type="ECO:0000256" key="2">
    <source>
        <dbReference type="ARBA" id="ARBA00005335"/>
    </source>
</evidence>
<dbReference type="EMBL" id="VXIS01000016">
    <property type="protein sequence ID" value="KAA8913324.1"/>
    <property type="molecule type" value="Genomic_DNA"/>
</dbReference>
<keyword evidence="5 6" id="KW-0472">Membrane</keyword>
<feature type="transmembrane region" description="Helical" evidence="6">
    <location>
        <begin position="133"/>
        <end position="155"/>
    </location>
</feature>
<reference evidence="7 8" key="1">
    <citation type="submission" date="2019-09" db="EMBL/GenBank/DDBJ databases">
        <title>Draft genome of the ectomycorrhizal ascomycete Sphaerosporella brunnea.</title>
        <authorList>
            <consortium name="DOE Joint Genome Institute"/>
            <person name="Benucci G.M."/>
            <person name="Marozzi G."/>
            <person name="Antonielli L."/>
            <person name="Sanchez S."/>
            <person name="Marco P."/>
            <person name="Wang X."/>
            <person name="Falini L.B."/>
            <person name="Barry K."/>
            <person name="Haridas S."/>
            <person name="Lipzen A."/>
            <person name="Labutti K."/>
            <person name="Grigoriev I.V."/>
            <person name="Murat C."/>
            <person name="Martin F."/>
            <person name="Albertini E."/>
            <person name="Donnini D."/>
            <person name="Bonito G."/>
        </authorList>
    </citation>
    <scope>NUCLEOTIDE SEQUENCE [LARGE SCALE GENOMIC DNA]</scope>
    <source>
        <strain evidence="7 8">Sb_GMNB300</strain>
    </source>
</reference>
<keyword evidence="8" id="KW-1185">Reference proteome</keyword>
<keyword evidence="4 6" id="KW-1133">Transmembrane helix</keyword>
<dbReference type="FunCoup" id="A0A5J5F9F6">
    <property type="interactions" value="206"/>
</dbReference>
<evidence type="ECO:0000256" key="3">
    <source>
        <dbReference type="ARBA" id="ARBA00022692"/>
    </source>
</evidence>
<gene>
    <name evidence="7" type="ORF">FN846DRAFT_772263</name>
</gene>
<evidence type="ECO:0000313" key="7">
    <source>
        <dbReference type="EMBL" id="KAA8913324.1"/>
    </source>
</evidence>
<evidence type="ECO:0000256" key="1">
    <source>
        <dbReference type="ARBA" id="ARBA00004141"/>
    </source>
</evidence>
<comment type="subcellular location">
    <subcellularLocation>
        <location evidence="1">Membrane</location>
        <topology evidence="1">Multi-pass membrane protein</topology>
    </subcellularLocation>
</comment>
<dbReference type="PANTHER" id="PTHR13180">
    <property type="entry name" value="SMALL MEMBRANE PROTEIN-RELATED"/>
    <property type="match status" value="1"/>
</dbReference>
<organism evidence="7 8">
    <name type="scientific">Sphaerosporella brunnea</name>
    <dbReference type="NCBI Taxonomy" id="1250544"/>
    <lineage>
        <taxon>Eukaryota</taxon>
        <taxon>Fungi</taxon>
        <taxon>Dikarya</taxon>
        <taxon>Ascomycota</taxon>
        <taxon>Pezizomycotina</taxon>
        <taxon>Pezizomycetes</taxon>
        <taxon>Pezizales</taxon>
        <taxon>Pyronemataceae</taxon>
        <taxon>Sphaerosporella</taxon>
    </lineage>
</organism>
<feature type="transmembrane region" description="Helical" evidence="6">
    <location>
        <begin position="21"/>
        <end position="43"/>
    </location>
</feature>
<accession>A0A5J5F9F6</accession>
<evidence type="ECO:0000256" key="6">
    <source>
        <dbReference type="SAM" id="Phobius"/>
    </source>
</evidence>
<keyword evidence="3 6" id="KW-0812">Transmembrane</keyword>
<name>A0A5J5F9F6_9PEZI</name>
<dbReference type="Pfam" id="PF05255">
    <property type="entry name" value="UPF0220"/>
    <property type="match status" value="1"/>
</dbReference>
<dbReference type="OrthoDB" id="268928at2759"/>
<feature type="transmembrane region" description="Helical" evidence="6">
    <location>
        <begin position="55"/>
        <end position="76"/>
    </location>
</feature>
<protein>
    <submittedName>
        <fullName evidence="7">Uncharacterized protein</fullName>
    </submittedName>
</protein>
<comment type="caution">
    <text evidence="7">The sequence shown here is derived from an EMBL/GenBank/DDBJ whole genome shotgun (WGS) entry which is preliminary data.</text>
</comment>
<sequence length="170" mass="18284">MTRLFRIPLPHLPSSLAMRTAGVYTAGALFSLGFFVFLDAAVFSRVANGASTVHVTFVDWIPLICSVLGMLVINSIEKARLSADNYSYSGSGVAWKARLVLFMGFALIAGGLAGSDTVLVLKYVVPGHPWPTMWFGVANAIANALVMLSCCVLWVSQNIEDSAYAYNLSL</sequence>
<dbReference type="Proteomes" id="UP000326924">
    <property type="component" value="Unassembled WGS sequence"/>
</dbReference>